<protein>
    <submittedName>
        <fullName evidence="2">Uncharacterized protein</fullName>
    </submittedName>
</protein>
<name>A0A0F9C7J6_9ZZZZ</name>
<accession>A0A0F9C7J6</accession>
<evidence type="ECO:0000313" key="2">
    <source>
        <dbReference type="EMBL" id="KKL22277.1"/>
    </source>
</evidence>
<evidence type="ECO:0000256" key="1">
    <source>
        <dbReference type="SAM" id="Phobius"/>
    </source>
</evidence>
<dbReference type="EMBL" id="LAZR01037413">
    <property type="protein sequence ID" value="KKL22277.1"/>
    <property type="molecule type" value="Genomic_DNA"/>
</dbReference>
<feature type="transmembrane region" description="Helical" evidence="1">
    <location>
        <begin position="57"/>
        <end position="77"/>
    </location>
</feature>
<comment type="caution">
    <text evidence="2">The sequence shown here is derived from an EMBL/GenBank/DDBJ whole genome shotgun (WGS) entry which is preliminary data.</text>
</comment>
<reference evidence="2" key="1">
    <citation type="journal article" date="2015" name="Nature">
        <title>Complex archaea that bridge the gap between prokaryotes and eukaryotes.</title>
        <authorList>
            <person name="Spang A."/>
            <person name="Saw J.H."/>
            <person name="Jorgensen S.L."/>
            <person name="Zaremba-Niedzwiedzka K."/>
            <person name="Martijn J."/>
            <person name="Lind A.E."/>
            <person name="van Eijk R."/>
            <person name="Schleper C."/>
            <person name="Guy L."/>
            <person name="Ettema T.J."/>
        </authorList>
    </citation>
    <scope>NUCLEOTIDE SEQUENCE</scope>
</reference>
<dbReference type="AlphaFoldDB" id="A0A0F9C7J6"/>
<gene>
    <name evidence="2" type="ORF">LCGC14_2437070</name>
</gene>
<organism evidence="2">
    <name type="scientific">marine sediment metagenome</name>
    <dbReference type="NCBI Taxonomy" id="412755"/>
    <lineage>
        <taxon>unclassified sequences</taxon>
        <taxon>metagenomes</taxon>
        <taxon>ecological metagenomes</taxon>
    </lineage>
</organism>
<keyword evidence="1" id="KW-0812">Transmembrane</keyword>
<proteinExistence type="predicted"/>
<sequence length="83" mass="9583">MTFIMLVYAHEIGHQSINSSYGIDSEVKFGVLKSVTIAERSCPTEECKLAHNIHDSIMYHIEILIFLLIMGFMFLMMKQEQND</sequence>
<keyword evidence="1" id="KW-1133">Transmembrane helix</keyword>
<keyword evidence="1" id="KW-0472">Membrane</keyword>